<proteinExistence type="predicted"/>
<reference evidence="1 2" key="1">
    <citation type="journal article" date="2023" name="Life. Sci Alliance">
        <title>Evolutionary insights into 3D genome organization and epigenetic landscape of Vigna mungo.</title>
        <authorList>
            <person name="Junaid A."/>
            <person name="Singh B."/>
            <person name="Bhatia S."/>
        </authorList>
    </citation>
    <scope>NUCLEOTIDE SEQUENCE [LARGE SCALE GENOMIC DNA]</scope>
    <source>
        <strain evidence="1">Urdbean</strain>
    </source>
</reference>
<evidence type="ECO:0000313" key="1">
    <source>
        <dbReference type="EMBL" id="WVZ17438.1"/>
    </source>
</evidence>
<dbReference type="EMBL" id="CP144698">
    <property type="protein sequence ID" value="WVZ17438.1"/>
    <property type="molecule type" value="Genomic_DNA"/>
</dbReference>
<accession>A0AAQ3P020</accession>
<protein>
    <submittedName>
        <fullName evidence="1">Uncharacterized protein</fullName>
    </submittedName>
</protein>
<evidence type="ECO:0000313" key="2">
    <source>
        <dbReference type="Proteomes" id="UP001374535"/>
    </source>
</evidence>
<name>A0AAQ3P020_VIGMU</name>
<keyword evidence="2" id="KW-1185">Reference proteome</keyword>
<dbReference type="Proteomes" id="UP001374535">
    <property type="component" value="Chromosome 3"/>
</dbReference>
<organism evidence="1 2">
    <name type="scientific">Vigna mungo</name>
    <name type="common">Black gram</name>
    <name type="synonym">Phaseolus mungo</name>
    <dbReference type="NCBI Taxonomy" id="3915"/>
    <lineage>
        <taxon>Eukaryota</taxon>
        <taxon>Viridiplantae</taxon>
        <taxon>Streptophyta</taxon>
        <taxon>Embryophyta</taxon>
        <taxon>Tracheophyta</taxon>
        <taxon>Spermatophyta</taxon>
        <taxon>Magnoliopsida</taxon>
        <taxon>eudicotyledons</taxon>
        <taxon>Gunneridae</taxon>
        <taxon>Pentapetalae</taxon>
        <taxon>rosids</taxon>
        <taxon>fabids</taxon>
        <taxon>Fabales</taxon>
        <taxon>Fabaceae</taxon>
        <taxon>Papilionoideae</taxon>
        <taxon>50 kb inversion clade</taxon>
        <taxon>NPAAA clade</taxon>
        <taxon>indigoferoid/millettioid clade</taxon>
        <taxon>Phaseoleae</taxon>
        <taxon>Vigna</taxon>
    </lineage>
</organism>
<dbReference type="AlphaFoldDB" id="A0AAQ3P020"/>
<gene>
    <name evidence="1" type="ORF">V8G54_010420</name>
</gene>
<sequence>MKSHSSMALQWRQEHDEGVARRCSDGAIQTKPFFPLYFSSFSASSQEEKGQVQRRWRGRGLLSPLCSGSRRKREASSSFLFLFRLIGERDFGRLRHKGSDAVIWRK</sequence>